<proteinExistence type="predicted"/>
<name>A0A8S5LX26_9CAUD</name>
<protein>
    <submittedName>
        <fullName evidence="1">Major tail protein</fullName>
    </submittedName>
</protein>
<sequence length="145" mass="15958">MTTYMTFLMHKTDGVSGAFEKLVDIIDFPDMGGEPELIDITTLSDGMERKEPGIKKSDAKNFTCNYDEDTYDKLAALEGKEETYALWLGGTENEDGTVTPTGENGKWEWKGKLSCYLAGKGTNESHAINLSITNTSVITKKKKGS</sequence>
<organism evidence="1">
    <name type="scientific">Siphoviridae sp. ct3pR10</name>
    <dbReference type="NCBI Taxonomy" id="2826284"/>
    <lineage>
        <taxon>Viruses</taxon>
        <taxon>Duplodnaviria</taxon>
        <taxon>Heunggongvirae</taxon>
        <taxon>Uroviricota</taxon>
        <taxon>Caudoviricetes</taxon>
    </lineage>
</organism>
<reference evidence="1" key="1">
    <citation type="journal article" date="2021" name="Proc. Natl. Acad. Sci. U.S.A.">
        <title>A Catalog of Tens of Thousands of Viruses from Human Metagenomes Reveals Hidden Associations with Chronic Diseases.</title>
        <authorList>
            <person name="Tisza M.J."/>
            <person name="Buck C.B."/>
        </authorList>
    </citation>
    <scope>NUCLEOTIDE SEQUENCE</scope>
    <source>
        <strain evidence="1">Ct3pR10</strain>
    </source>
</reference>
<evidence type="ECO:0000313" key="1">
    <source>
        <dbReference type="EMBL" id="DAD74355.1"/>
    </source>
</evidence>
<accession>A0A8S5LX26</accession>
<dbReference type="EMBL" id="BK014759">
    <property type="protein sequence ID" value="DAD74355.1"/>
    <property type="molecule type" value="Genomic_DNA"/>
</dbReference>